<dbReference type="InterPro" id="IPR002577">
    <property type="entry name" value="HTH_HxlR"/>
</dbReference>
<dbReference type="Gene3D" id="1.10.10.10">
    <property type="entry name" value="Winged helix-like DNA-binding domain superfamily/Winged helix DNA-binding domain"/>
    <property type="match status" value="1"/>
</dbReference>
<dbReference type="EMBL" id="JAXCLA010000001">
    <property type="protein sequence ID" value="MDY0743548.1"/>
    <property type="molecule type" value="Genomic_DNA"/>
</dbReference>
<comment type="caution">
    <text evidence="5">The sequence shown here is derived from an EMBL/GenBank/DDBJ whole genome shotgun (WGS) entry which is preliminary data.</text>
</comment>
<evidence type="ECO:0000259" key="4">
    <source>
        <dbReference type="PROSITE" id="PS51118"/>
    </source>
</evidence>
<dbReference type="Proteomes" id="UP001285263">
    <property type="component" value="Unassembled WGS sequence"/>
</dbReference>
<sequence>MRRTSFESMDCPVARAADTLGDSWNTLILREAFYGRSRFDEFIAELGIPSNTLTRRLQELVEKDLLEKRLYSEKPPRYQYLLTPKGRDLRPVLLSLLAWGNKHAMPTPRPLRLIDTTTGEPVELALIDARTGKPIGPEHKVLRQGAARAVKLEVFDFDGEAPPAAVNEG</sequence>
<dbReference type="PANTHER" id="PTHR33204">
    <property type="entry name" value="TRANSCRIPTIONAL REGULATOR, MARR FAMILY"/>
    <property type="match status" value="1"/>
</dbReference>
<evidence type="ECO:0000313" key="5">
    <source>
        <dbReference type="EMBL" id="MDY0743548.1"/>
    </source>
</evidence>
<dbReference type="PANTHER" id="PTHR33204:SF17">
    <property type="entry name" value="TRANSCRIPTIONAL REGULATORY PROTEIN"/>
    <property type="match status" value="1"/>
</dbReference>
<keyword evidence="3" id="KW-0804">Transcription</keyword>
<keyword evidence="1" id="KW-0805">Transcription regulation</keyword>
<keyword evidence="6" id="KW-1185">Reference proteome</keyword>
<proteinExistence type="predicted"/>
<gene>
    <name evidence="5" type="ORF">SNE35_03485</name>
</gene>
<keyword evidence="2" id="KW-0238">DNA-binding</keyword>
<name>A0ABU5DBD3_9BURK</name>
<dbReference type="InterPro" id="IPR036390">
    <property type="entry name" value="WH_DNA-bd_sf"/>
</dbReference>
<dbReference type="InterPro" id="IPR036388">
    <property type="entry name" value="WH-like_DNA-bd_sf"/>
</dbReference>
<dbReference type="PROSITE" id="PS51118">
    <property type="entry name" value="HTH_HXLR"/>
    <property type="match status" value="1"/>
</dbReference>
<dbReference type="RefSeq" id="WP_320421443.1">
    <property type="nucleotide sequence ID" value="NZ_JAXCLA010000001.1"/>
</dbReference>
<feature type="domain" description="HTH hxlR-type" evidence="4">
    <location>
        <begin position="11"/>
        <end position="108"/>
    </location>
</feature>
<evidence type="ECO:0000313" key="6">
    <source>
        <dbReference type="Proteomes" id="UP001285263"/>
    </source>
</evidence>
<dbReference type="SUPFAM" id="SSF46785">
    <property type="entry name" value="Winged helix' DNA-binding domain"/>
    <property type="match status" value="1"/>
</dbReference>
<evidence type="ECO:0000256" key="2">
    <source>
        <dbReference type="ARBA" id="ARBA00023125"/>
    </source>
</evidence>
<dbReference type="Pfam" id="PF01638">
    <property type="entry name" value="HxlR"/>
    <property type="match status" value="1"/>
</dbReference>
<evidence type="ECO:0000256" key="1">
    <source>
        <dbReference type="ARBA" id="ARBA00023015"/>
    </source>
</evidence>
<accession>A0ABU5DBD3</accession>
<organism evidence="5 6">
    <name type="scientific">Roseateles agri</name>
    <dbReference type="NCBI Taxonomy" id="3098619"/>
    <lineage>
        <taxon>Bacteria</taxon>
        <taxon>Pseudomonadati</taxon>
        <taxon>Pseudomonadota</taxon>
        <taxon>Betaproteobacteria</taxon>
        <taxon>Burkholderiales</taxon>
        <taxon>Sphaerotilaceae</taxon>
        <taxon>Roseateles</taxon>
    </lineage>
</organism>
<protein>
    <submittedName>
        <fullName evidence="5">Helix-turn-helix domain-containing protein</fullName>
    </submittedName>
</protein>
<reference evidence="5 6" key="1">
    <citation type="submission" date="2023-11" db="EMBL/GenBank/DDBJ databases">
        <title>Paucibacter sp. nov., isolated from fresh soil in Korea.</title>
        <authorList>
            <person name="Le N.T.T."/>
        </authorList>
    </citation>
    <scope>NUCLEOTIDE SEQUENCE [LARGE SCALE GENOMIC DNA]</scope>
    <source>
        <strain evidence="5 6">R3-3</strain>
    </source>
</reference>
<evidence type="ECO:0000256" key="3">
    <source>
        <dbReference type="ARBA" id="ARBA00023163"/>
    </source>
</evidence>